<dbReference type="AlphaFoldDB" id="A0A9W4BHT7"/>
<dbReference type="Proteomes" id="UP000465785">
    <property type="component" value="Chromosome"/>
</dbReference>
<feature type="domain" description="DUF6841" evidence="1">
    <location>
        <begin position="11"/>
        <end position="133"/>
    </location>
</feature>
<reference evidence="2 3" key="1">
    <citation type="journal article" date="2019" name="Emerg. Microbes Infect.">
        <title>Comprehensive subspecies identification of 175 nontuberculous mycobacteria species based on 7547 genomic profiles.</title>
        <authorList>
            <person name="Matsumoto Y."/>
            <person name="Kinjo T."/>
            <person name="Motooka D."/>
            <person name="Nabeya D."/>
            <person name="Jung N."/>
            <person name="Uechi K."/>
            <person name="Horii T."/>
            <person name="Iida T."/>
            <person name="Fujita J."/>
            <person name="Nakamura S."/>
        </authorList>
    </citation>
    <scope>NUCLEOTIDE SEQUENCE [LARGE SCALE GENOMIC DNA]</scope>
    <source>
        <strain evidence="2 3">JCM 6399</strain>
    </source>
</reference>
<dbReference type="EMBL" id="AP022601">
    <property type="protein sequence ID" value="BBY92609.1"/>
    <property type="molecule type" value="Genomic_DNA"/>
</dbReference>
<keyword evidence="3" id="KW-1185">Reference proteome</keyword>
<evidence type="ECO:0000259" key="1">
    <source>
        <dbReference type="Pfam" id="PF20795"/>
    </source>
</evidence>
<dbReference type="InterPro" id="IPR049219">
    <property type="entry name" value="DUF6841"/>
</dbReference>
<accession>A0A9W4BHT7</accession>
<evidence type="ECO:0000313" key="3">
    <source>
        <dbReference type="Proteomes" id="UP000465785"/>
    </source>
</evidence>
<dbReference type="KEGG" id="mgau:MGALJ_22780"/>
<dbReference type="RefSeq" id="WP_163729677.1">
    <property type="nucleotide sequence ID" value="NZ_AP022601.1"/>
</dbReference>
<sequence>MIAMPVDAKTVSHFLAEYFEAFAACVRGEREIATLLACYAVPLIITSDDGVTGLTTDSEVATVIQGQVDGLRALRYSGTRLLQSEVIGLNATSALFRASLSRYDDQGDEIDCPTITYVITNIDDGLRISMLAALGD</sequence>
<dbReference type="Pfam" id="PF20795">
    <property type="entry name" value="DUF6841"/>
    <property type="match status" value="1"/>
</dbReference>
<protein>
    <recommendedName>
        <fullName evidence="1">DUF6841 domain-containing protein</fullName>
    </recommendedName>
</protein>
<proteinExistence type="predicted"/>
<gene>
    <name evidence="2" type="ORF">MGALJ_22780</name>
</gene>
<evidence type="ECO:0000313" key="2">
    <source>
        <dbReference type="EMBL" id="BBY92609.1"/>
    </source>
</evidence>
<name>A0A9W4BHT7_9MYCO</name>
<organism evidence="2 3">
    <name type="scientific">Mycobacterium gallinarum</name>
    <dbReference type="NCBI Taxonomy" id="39689"/>
    <lineage>
        <taxon>Bacteria</taxon>
        <taxon>Bacillati</taxon>
        <taxon>Actinomycetota</taxon>
        <taxon>Actinomycetes</taxon>
        <taxon>Mycobacteriales</taxon>
        <taxon>Mycobacteriaceae</taxon>
        <taxon>Mycobacterium</taxon>
    </lineage>
</organism>